<keyword evidence="4" id="KW-1185">Reference proteome</keyword>
<feature type="compositionally biased region" description="Basic and acidic residues" evidence="1">
    <location>
        <begin position="128"/>
        <end position="138"/>
    </location>
</feature>
<dbReference type="Proteomes" id="UP001597097">
    <property type="component" value="Unassembled WGS sequence"/>
</dbReference>
<name>A0ABW4G7S9_9ACTN</name>
<keyword evidence="3" id="KW-0808">Transferase</keyword>
<dbReference type="InterPro" id="IPR029063">
    <property type="entry name" value="SAM-dependent_MTases_sf"/>
</dbReference>
<feature type="domain" description="Methyltransferase" evidence="2">
    <location>
        <begin position="54"/>
        <end position="113"/>
    </location>
</feature>
<evidence type="ECO:0000256" key="1">
    <source>
        <dbReference type="SAM" id="MobiDB-lite"/>
    </source>
</evidence>
<dbReference type="EMBL" id="JBHUCM010000010">
    <property type="protein sequence ID" value="MFD1537442.1"/>
    <property type="molecule type" value="Genomic_DNA"/>
</dbReference>
<dbReference type="RefSeq" id="WP_308127309.1">
    <property type="nucleotide sequence ID" value="NZ_JAHKRM010000023.1"/>
</dbReference>
<dbReference type="Gene3D" id="3.40.50.150">
    <property type="entry name" value="Vaccinia Virus protein VP39"/>
    <property type="match status" value="1"/>
</dbReference>
<keyword evidence="3" id="KW-0489">Methyltransferase</keyword>
<dbReference type="InterPro" id="IPR041698">
    <property type="entry name" value="Methyltransf_25"/>
</dbReference>
<dbReference type="SUPFAM" id="SSF53335">
    <property type="entry name" value="S-adenosyl-L-methionine-dependent methyltransferases"/>
    <property type="match status" value="1"/>
</dbReference>
<sequence>MGRLSYQQISALDDGEIRGSCLKNAESASALITSVLARLVTAAVTGMTEPSYLAATRESYNTVAVDLSPKMVEVARQRYSGLRFEVGSMTALDLKDGELGGVVAWYSTHHIPAGVAKARNKPCTPSPFRDRRKESPSI</sequence>
<reference evidence="4" key="1">
    <citation type="journal article" date="2019" name="Int. J. Syst. Evol. Microbiol.">
        <title>The Global Catalogue of Microorganisms (GCM) 10K type strain sequencing project: providing services to taxonomists for standard genome sequencing and annotation.</title>
        <authorList>
            <consortium name="The Broad Institute Genomics Platform"/>
            <consortium name="The Broad Institute Genome Sequencing Center for Infectious Disease"/>
            <person name="Wu L."/>
            <person name="Ma J."/>
        </authorList>
    </citation>
    <scope>NUCLEOTIDE SEQUENCE [LARGE SCALE GENOMIC DNA]</scope>
    <source>
        <strain evidence="4">CGMCC 1.15399</strain>
    </source>
</reference>
<dbReference type="Pfam" id="PF13649">
    <property type="entry name" value="Methyltransf_25"/>
    <property type="match status" value="1"/>
</dbReference>
<dbReference type="GO" id="GO:0032259">
    <property type="term" value="P:methylation"/>
    <property type="evidence" value="ECO:0007669"/>
    <property type="project" value="UniProtKB-KW"/>
</dbReference>
<comment type="caution">
    <text evidence="3">The sequence shown here is derived from an EMBL/GenBank/DDBJ whole genome shotgun (WGS) entry which is preliminary data.</text>
</comment>
<proteinExistence type="predicted"/>
<dbReference type="GO" id="GO:0008168">
    <property type="term" value="F:methyltransferase activity"/>
    <property type="evidence" value="ECO:0007669"/>
    <property type="project" value="UniProtKB-KW"/>
</dbReference>
<gene>
    <name evidence="3" type="ORF">ACFSJ0_10385</name>
</gene>
<organism evidence="3 4">
    <name type="scientific">Nonomuraea guangzhouensis</name>
    <dbReference type="NCBI Taxonomy" id="1291555"/>
    <lineage>
        <taxon>Bacteria</taxon>
        <taxon>Bacillati</taxon>
        <taxon>Actinomycetota</taxon>
        <taxon>Actinomycetes</taxon>
        <taxon>Streptosporangiales</taxon>
        <taxon>Streptosporangiaceae</taxon>
        <taxon>Nonomuraea</taxon>
    </lineage>
</organism>
<evidence type="ECO:0000313" key="4">
    <source>
        <dbReference type="Proteomes" id="UP001597097"/>
    </source>
</evidence>
<protein>
    <submittedName>
        <fullName evidence="3">Class I SAM-dependent methyltransferase</fullName>
    </submittedName>
</protein>
<evidence type="ECO:0000313" key="3">
    <source>
        <dbReference type="EMBL" id="MFD1537442.1"/>
    </source>
</evidence>
<feature type="region of interest" description="Disordered" evidence="1">
    <location>
        <begin position="117"/>
        <end position="138"/>
    </location>
</feature>
<evidence type="ECO:0000259" key="2">
    <source>
        <dbReference type="Pfam" id="PF13649"/>
    </source>
</evidence>
<accession>A0ABW4G7S9</accession>